<dbReference type="EMBL" id="FP565575">
    <property type="protein sequence ID" value="CBE68289.1"/>
    <property type="molecule type" value="Genomic_DNA"/>
</dbReference>
<proteinExistence type="predicted"/>
<sequence length="71" mass="7759">MKCGGYISGHDELIAKKLVGVLAGGDVVPGTLVSEAYLLDLEREAFLSLCGERKSQERMQHMLKTGKPLRN</sequence>
<evidence type="ECO:0000313" key="2">
    <source>
        <dbReference type="Proteomes" id="UP000006898"/>
    </source>
</evidence>
<name>D5MEW0_METO1</name>
<dbReference type="Proteomes" id="UP000006898">
    <property type="component" value="Chromosome"/>
</dbReference>
<gene>
    <name evidence="1" type="ORF">DAMO_1229</name>
</gene>
<reference evidence="1 2" key="1">
    <citation type="journal article" date="2010" name="Nature">
        <title>Nitrite-driven anaerobic methane oxidation by oxygenic bacteria.</title>
        <authorList>
            <person name="Ettwig K.F."/>
            <person name="Butler M.K."/>
            <person name="Le Paslier D."/>
            <person name="Pelletier E."/>
            <person name="Mangenot S."/>
            <person name="Kuypers M.M.M."/>
            <person name="Schreiber F."/>
            <person name="Dutilh B.E."/>
            <person name="Zedelius J."/>
            <person name="de Beer D."/>
            <person name="Gloerich J."/>
            <person name="Wessels H.J.C.T."/>
            <person name="van Allen T."/>
            <person name="Luesken F."/>
            <person name="Wu M."/>
            <person name="van de Pas-Schoonen K.T."/>
            <person name="Op den Camp H.J.M."/>
            <person name="Janssen-Megens E.M."/>
            <person name="Francoijs K-J."/>
            <person name="Stunnenberg H."/>
            <person name="Weissenbach J."/>
            <person name="Jetten M.S.M."/>
            <person name="Strous M."/>
        </authorList>
    </citation>
    <scope>NUCLEOTIDE SEQUENCE [LARGE SCALE GENOMIC DNA]</scope>
</reference>
<dbReference type="HOGENOM" id="CLU_2732518_0_0_0"/>
<protein>
    <submittedName>
        <fullName evidence="1">3-hydroxyacyl-CoA dehydrogenase/enoyl-CoA hydratase/isomerase family protein</fullName>
    </submittedName>
</protein>
<dbReference type="STRING" id="671143.DAMO_1229"/>
<dbReference type="eggNOG" id="COG1024">
    <property type="taxonomic scope" value="Bacteria"/>
</dbReference>
<keyword evidence="1" id="KW-0413">Isomerase</keyword>
<dbReference type="AlphaFoldDB" id="D5MEW0"/>
<dbReference type="PATRIC" id="fig|671143.5.peg.1079"/>
<accession>D5MEW0</accession>
<evidence type="ECO:0000313" key="1">
    <source>
        <dbReference type="EMBL" id="CBE68289.1"/>
    </source>
</evidence>
<dbReference type="GO" id="GO:0016853">
    <property type="term" value="F:isomerase activity"/>
    <property type="evidence" value="ECO:0007669"/>
    <property type="project" value="UniProtKB-KW"/>
</dbReference>
<organism evidence="1 2">
    <name type="scientific">Methylomirabilis oxygeniifera</name>
    <dbReference type="NCBI Taxonomy" id="671143"/>
    <lineage>
        <taxon>Bacteria</taxon>
        <taxon>Candidatus Methylomirabilota</taxon>
        <taxon>Candidatus Methylomirabilia</taxon>
        <taxon>Candidatus Methylomirabilales</taxon>
        <taxon>Candidatus Methylomirabilaceae</taxon>
        <taxon>Candidatus Methylomirabilis</taxon>
    </lineage>
</organism>
<dbReference type="KEGG" id="mox:DAMO_1229"/>